<protein>
    <submittedName>
        <fullName evidence="2">Alkaline shock response membrane anchor protein AmaP</fullName>
    </submittedName>
</protein>
<dbReference type="NCBIfam" id="NF033218">
    <property type="entry name" value="anchor_AmaP"/>
    <property type="match status" value="1"/>
</dbReference>
<reference evidence="2 3" key="1">
    <citation type="submission" date="2019-07" db="EMBL/GenBank/DDBJ databases">
        <authorList>
            <person name="Kim J."/>
        </authorList>
    </citation>
    <scope>NUCLEOTIDE SEQUENCE [LARGE SCALE GENOMIC DNA]</scope>
    <source>
        <strain evidence="2 3">JC52</strain>
    </source>
</reference>
<keyword evidence="1" id="KW-0812">Transmembrane</keyword>
<dbReference type="AlphaFoldDB" id="A0A559KH97"/>
<keyword evidence="1" id="KW-1133">Transmembrane helix</keyword>
<dbReference type="OrthoDB" id="1716040at2"/>
<gene>
    <name evidence="2" type="primary">amaP</name>
    <name evidence="2" type="ORF">FPZ49_02035</name>
</gene>
<evidence type="ECO:0000313" key="2">
    <source>
        <dbReference type="EMBL" id="TVY11502.1"/>
    </source>
</evidence>
<feature type="transmembrane region" description="Helical" evidence="1">
    <location>
        <begin position="52"/>
        <end position="70"/>
    </location>
</feature>
<proteinExistence type="predicted"/>
<accession>A0A559KH97</accession>
<dbReference type="Proteomes" id="UP000317036">
    <property type="component" value="Unassembled WGS sequence"/>
</dbReference>
<keyword evidence="1" id="KW-0472">Membrane</keyword>
<name>A0A559KH97_9BACL</name>
<sequence>MIKVLDRLLLLLFSFVILIASVILLFAAFGLISFEQAGTFAHNVYYNMDTAIGFIVVTLIVALISIRFIYISVRRGKASVPSIDQRTEFGDIRISLDTVENLALKAAGRTRGVKDLRARVKVNQSGLEIVIRSIVDGESSIPQLTEEMQANVKRHIEDITGIPVAFVSVFIANVQQQSAPSFKSRVE</sequence>
<organism evidence="2 3">
    <name type="scientific">Paenibacillus cremeus</name>
    <dbReference type="NCBI Taxonomy" id="2163881"/>
    <lineage>
        <taxon>Bacteria</taxon>
        <taxon>Bacillati</taxon>
        <taxon>Bacillota</taxon>
        <taxon>Bacilli</taxon>
        <taxon>Bacillales</taxon>
        <taxon>Paenibacillaceae</taxon>
        <taxon>Paenibacillus</taxon>
    </lineage>
</organism>
<dbReference type="RefSeq" id="WP_144842692.1">
    <property type="nucleotide sequence ID" value="NZ_VNJI01000002.1"/>
</dbReference>
<feature type="transmembrane region" description="Helical" evidence="1">
    <location>
        <begin position="9"/>
        <end position="32"/>
    </location>
</feature>
<comment type="caution">
    <text evidence="2">The sequence shown here is derived from an EMBL/GenBank/DDBJ whole genome shotgun (WGS) entry which is preliminary data.</text>
</comment>
<evidence type="ECO:0000313" key="3">
    <source>
        <dbReference type="Proteomes" id="UP000317036"/>
    </source>
</evidence>
<keyword evidence="3" id="KW-1185">Reference proteome</keyword>
<dbReference type="EMBL" id="VNJI01000002">
    <property type="protein sequence ID" value="TVY11502.1"/>
    <property type="molecule type" value="Genomic_DNA"/>
</dbReference>
<evidence type="ECO:0000256" key="1">
    <source>
        <dbReference type="SAM" id="Phobius"/>
    </source>
</evidence>